<reference evidence="20" key="1">
    <citation type="journal article" date="2019" name="Sci. Rep.">
        <title>Draft genome of Tanacetum cinerariifolium, the natural source of mosquito coil.</title>
        <authorList>
            <person name="Yamashiro T."/>
            <person name="Shiraishi A."/>
            <person name="Satake H."/>
            <person name="Nakayama K."/>
        </authorList>
    </citation>
    <scope>NUCLEOTIDE SEQUENCE</scope>
</reference>
<keyword evidence="3" id="KW-0645">Protease</keyword>
<dbReference type="InterPro" id="IPR025724">
    <property type="entry name" value="GAG-pre-integrase_dom"/>
</dbReference>
<evidence type="ECO:0000256" key="18">
    <source>
        <dbReference type="SAM" id="MobiDB-lite"/>
    </source>
</evidence>
<feature type="region of interest" description="Disordered" evidence="18">
    <location>
        <begin position="772"/>
        <end position="800"/>
    </location>
</feature>
<dbReference type="InterPro" id="IPR054722">
    <property type="entry name" value="PolX-like_BBD"/>
</dbReference>
<evidence type="ECO:0000256" key="2">
    <source>
        <dbReference type="ARBA" id="ARBA00022612"/>
    </source>
</evidence>
<dbReference type="Pfam" id="PF13976">
    <property type="entry name" value="gag_pre-integrs"/>
    <property type="match status" value="1"/>
</dbReference>
<keyword evidence="12" id="KW-0229">DNA integration</keyword>
<dbReference type="InterPro" id="IPR043128">
    <property type="entry name" value="Rev_trsase/Diguanyl_cyclase"/>
</dbReference>
<keyword evidence="17" id="KW-0511">Multifunctional enzyme</keyword>
<keyword evidence="16" id="KW-0233">DNA recombination</keyword>
<dbReference type="Gene3D" id="3.30.70.270">
    <property type="match status" value="1"/>
</dbReference>
<feature type="domain" description="Integrase catalytic" evidence="19">
    <location>
        <begin position="993"/>
        <end position="1108"/>
    </location>
</feature>
<comment type="function">
    <text evidence="1">The aspartyl protease (PR) mediates the proteolytic cleavages of the Gag and Gag-Pol polyproteins after assembly of the VLP.</text>
</comment>
<keyword evidence="4" id="KW-0540">Nuclease</keyword>
<dbReference type="PANTHER" id="PTHR42648:SF11">
    <property type="entry name" value="TRANSPOSON TY4-P GAG-POL POLYPROTEIN"/>
    <property type="match status" value="1"/>
</dbReference>
<keyword evidence="14" id="KW-0239">DNA-directed DNA polymerase</keyword>
<dbReference type="Pfam" id="PF25597">
    <property type="entry name" value="SH3_retrovirus"/>
    <property type="match status" value="1"/>
</dbReference>
<dbReference type="InterPro" id="IPR043502">
    <property type="entry name" value="DNA/RNA_pol_sf"/>
</dbReference>
<feature type="region of interest" description="Disordered" evidence="18">
    <location>
        <begin position="726"/>
        <end position="760"/>
    </location>
</feature>
<evidence type="ECO:0000256" key="10">
    <source>
        <dbReference type="ARBA" id="ARBA00022840"/>
    </source>
</evidence>
<dbReference type="InterPro" id="IPR057670">
    <property type="entry name" value="SH3_retrovirus"/>
</dbReference>
<keyword evidence="6" id="KW-0547">Nucleotide-binding</keyword>
<evidence type="ECO:0000256" key="6">
    <source>
        <dbReference type="ARBA" id="ARBA00022741"/>
    </source>
</evidence>
<keyword evidence="14" id="KW-0548">Nucleotidyltransferase</keyword>
<keyword evidence="5" id="KW-0479">Metal-binding</keyword>
<keyword evidence="7" id="KW-0064">Aspartyl protease</keyword>
<dbReference type="GO" id="GO:0004519">
    <property type="term" value="F:endonuclease activity"/>
    <property type="evidence" value="ECO:0007669"/>
    <property type="project" value="UniProtKB-KW"/>
</dbReference>
<evidence type="ECO:0000256" key="17">
    <source>
        <dbReference type="ARBA" id="ARBA00023268"/>
    </source>
</evidence>
<evidence type="ECO:0000256" key="7">
    <source>
        <dbReference type="ARBA" id="ARBA00022750"/>
    </source>
</evidence>
<keyword evidence="11" id="KW-0460">Magnesium</keyword>
<keyword evidence="13" id="KW-0695">RNA-directed DNA polymerase</keyword>
<evidence type="ECO:0000259" key="19">
    <source>
        <dbReference type="PROSITE" id="PS50994"/>
    </source>
</evidence>
<evidence type="ECO:0000256" key="8">
    <source>
        <dbReference type="ARBA" id="ARBA00022759"/>
    </source>
</evidence>
<accession>A0A699H1G6</accession>
<dbReference type="EMBL" id="BKCJ010082675">
    <property type="protein sequence ID" value="GEW96678.1"/>
    <property type="molecule type" value="Genomic_DNA"/>
</dbReference>
<proteinExistence type="predicted"/>
<dbReference type="GO" id="GO:0015074">
    <property type="term" value="P:DNA integration"/>
    <property type="evidence" value="ECO:0007669"/>
    <property type="project" value="UniProtKB-KW"/>
</dbReference>
<dbReference type="GO" id="GO:0003676">
    <property type="term" value="F:nucleic acid binding"/>
    <property type="evidence" value="ECO:0007669"/>
    <property type="project" value="InterPro"/>
</dbReference>
<keyword evidence="14" id="KW-0808">Transferase</keyword>
<evidence type="ECO:0000256" key="9">
    <source>
        <dbReference type="ARBA" id="ARBA00022801"/>
    </source>
</evidence>
<dbReference type="SUPFAM" id="SSF53098">
    <property type="entry name" value="Ribonuclease H-like"/>
    <property type="match status" value="1"/>
</dbReference>
<keyword evidence="10" id="KW-0067">ATP-binding</keyword>
<evidence type="ECO:0000256" key="5">
    <source>
        <dbReference type="ARBA" id="ARBA00022723"/>
    </source>
</evidence>
<dbReference type="GO" id="GO:0006310">
    <property type="term" value="P:DNA recombination"/>
    <property type="evidence" value="ECO:0007669"/>
    <property type="project" value="UniProtKB-KW"/>
</dbReference>
<dbReference type="GO" id="GO:0006508">
    <property type="term" value="P:proteolysis"/>
    <property type="evidence" value="ECO:0007669"/>
    <property type="project" value="UniProtKB-KW"/>
</dbReference>
<evidence type="ECO:0000313" key="20">
    <source>
        <dbReference type="EMBL" id="GEW96678.1"/>
    </source>
</evidence>
<organism evidence="20">
    <name type="scientific">Tanacetum cinerariifolium</name>
    <name type="common">Dalmatian daisy</name>
    <name type="synonym">Chrysanthemum cinerariifolium</name>
    <dbReference type="NCBI Taxonomy" id="118510"/>
    <lineage>
        <taxon>Eukaryota</taxon>
        <taxon>Viridiplantae</taxon>
        <taxon>Streptophyta</taxon>
        <taxon>Embryophyta</taxon>
        <taxon>Tracheophyta</taxon>
        <taxon>Spermatophyta</taxon>
        <taxon>Magnoliopsida</taxon>
        <taxon>eudicotyledons</taxon>
        <taxon>Gunneridae</taxon>
        <taxon>Pentapetalae</taxon>
        <taxon>asterids</taxon>
        <taxon>campanulids</taxon>
        <taxon>Asterales</taxon>
        <taxon>Asteraceae</taxon>
        <taxon>Asteroideae</taxon>
        <taxon>Anthemideae</taxon>
        <taxon>Anthemidinae</taxon>
        <taxon>Tanacetum</taxon>
    </lineage>
</organism>
<evidence type="ECO:0000256" key="4">
    <source>
        <dbReference type="ARBA" id="ARBA00022722"/>
    </source>
</evidence>
<feature type="non-terminal residue" evidence="20">
    <location>
        <position position="1"/>
    </location>
</feature>
<keyword evidence="9" id="KW-0378">Hydrolase</keyword>
<evidence type="ECO:0000256" key="13">
    <source>
        <dbReference type="ARBA" id="ARBA00022918"/>
    </source>
</evidence>
<evidence type="ECO:0000256" key="1">
    <source>
        <dbReference type="ARBA" id="ARBA00002180"/>
    </source>
</evidence>
<dbReference type="Pfam" id="PF22936">
    <property type="entry name" value="Pol_BBD"/>
    <property type="match status" value="1"/>
</dbReference>
<dbReference type="PROSITE" id="PS50994">
    <property type="entry name" value="INTEGRASE"/>
    <property type="match status" value="1"/>
</dbReference>
<dbReference type="InterPro" id="IPR039537">
    <property type="entry name" value="Retrotran_Ty1/copia-like"/>
</dbReference>
<dbReference type="Pfam" id="PF07727">
    <property type="entry name" value="RVT_2"/>
    <property type="match status" value="1"/>
</dbReference>
<keyword evidence="8" id="KW-0255">Endonuclease</keyword>
<dbReference type="CDD" id="cd09272">
    <property type="entry name" value="RNase_HI_RT_Ty1"/>
    <property type="match status" value="1"/>
</dbReference>
<dbReference type="GO" id="GO:0003887">
    <property type="term" value="F:DNA-directed DNA polymerase activity"/>
    <property type="evidence" value="ECO:0007669"/>
    <property type="project" value="UniProtKB-KW"/>
</dbReference>
<feature type="region of interest" description="Disordered" evidence="18">
    <location>
        <begin position="131"/>
        <end position="154"/>
    </location>
</feature>
<feature type="compositionally biased region" description="Basic and acidic residues" evidence="18">
    <location>
        <begin position="131"/>
        <end position="152"/>
    </location>
</feature>
<evidence type="ECO:0000256" key="14">
    <source>
        <dbReference type="ARBA" id="ARBA00022932"/>
    </source>
</evidence>
<dbReference type="GO" id="GO:0005524">
    <property type="term" value="F:ATP binding"/>
    <property type="evidence" value="ECO:0007669"/>
    <property type="project" value="UniProtKB-KW"/>
</dbReference>
<keyword evidence="2" id="KW-1188">Viral release from host cell</keyword>
<evidence type="ECO:0000256" key="11">
    <source>
        <dbReference type="ARBA" id="ARBA00022842"/>
    </source>
</evidence>
<dbReference type="InterPro" id="IPR012337">
    <property type="entry name" value="RNaseH-like_sf"/>
</dbReference>
<keyword evidence="15" id="KW-0917">Virion maturation</keyword>
<evidence type="ECO:0000256" key="16">
    <source>
        <dbReference type="ARBA" id="ARBA00023172"/>
    </source>
</evidence>
<comment type="caution">
    <text evidence="20">The sequence shown here is derived from an EMBL/GenBank/DDBJ whole genome shotgun (WGS) entry which is preliminary data.</text>
</comment>
<dbReference type="InterPro" id="IPR013103">
    <property type="entry name" value="RVT_2"/>
</dbReference>
<dbReference type="SUPFAM" id="SSF56672">
    <property type="entry name" value="DNA/RNA polymerases"/>
    <property type="match status" value="1"/>
</dbReference>
<sequence length="1821" mass="208000">SKQLYSSNQWTKSYAQSRFKEFNEETGEFPNLIDHFRVKHIKGGMEQPGGQREIRRPYPSRIGPLLIKNYYIPILINQYLSFDFIAGKRNMVQTWNSDNNNPPDLIATQLAAIAVKLEAIETMKEGIAALKEGEGDRSRSRGSKNSDRESSWRGRQSYRPYNKIDFLNFSGGDPRGWLLKAKKYFRDRPLMLAPGRYPQWRSRFLRYVDTRPNGEALRKCILSSPYKPTTVLVQAIKATNNSPVVPEHTTVETPTNMSLENKAHFLAKKEAIHLILTGIRDDIYSTVDACQTAQEMSMFNFFNNFSRNGQVNELRAEKLAKNANPLALFANTQASQDPYYQSSRSHRSQAPSSKPSIPSRSHTSTRHKGKETAKPITPPSEIVSEEDSDPEQAQRDKDIQKNLALITKYFKKIYKPTNNNLRISSNSKNKNIDTTLREFGHFANECRKPKRVKDFTYHKEKMLLCKQAEQGVLLQAEQYDCNVIPNSPDMCEVDIHNEQNDVDSDDERVALANLKLDTKQADFEKFKAFNDHTVDYDKFERKLNEALRQLAHKTLLIPDGEETLALERVSRSKLNKDSVRPYGYTKLNSLYEIFKPPTQEYETQLAHANKIRSNMWRQSFVKSKPNNVGFLPVSKSISKSRHAYNVMTNNINHFKQIVDDACVKHSKDLFRGLTAHDMEILIQTSLMPLAIKTQSDSLKFAHELKQEMHADLNELKKLIEKGKGKSLDTKFDRPSVVRQPNAQRIPKPSVLGKPTPFSDSLERKYFPKTKSVPKANVSEGVNHKPTASRPQLKSNQSRDKVLPSNSKVKIIQLILFIVDSRYTKQMTGNLMLLCNFVEKFLGTVRFGNDQFAPILSYGDLDQGNVTINRVYYVEGLNHNLFSVGQFCDADLDVAFRKSTCFVRDLQGNDLLTAWLWHRRLSHLNFDYINLLSKKDIVIGLPKLKYVKDQLCSSCELSKGKRSSFKSKAVPSSKGRLNLFHMDLCGPMRDETPEVLKDFLTMIQRNLQAPVMTVRTDRGTEFLNKTLNAFFKEEGIKHQTSTAQTPKQNGVVERQNYTLVEAARTMLSASQPLLFFWAEAITTVCYTQNPSIIILIHGKTQYHIINDRKPSIKHLYIFGCICYITRDSENLDKMKEKRDQCILVGYSTQSKGYRVYNKRTRMIVESIHIRFDEIKEVSETSIANNTSGLVPQRQKASNYDNPDPLYQYHQLIQICMLRKSTMIKKKKENKYIMMNLPILSVHQHKKKLSLPQTTLLATDPEMCMYVLTVSTAEPKNIKEAMADSAWIEAMQEELHQFDRLQIDVKMDFLNGPLKEEVYVAQPDGFVDPDHPEKVYRLRKALYGLKQAPRAWYDKLLKFLTSKGFNKGLRIHQSPSGIFINQAKYTLEILHKHGMDKGQSISTPMATKPKLDADLSGNPVDQTDYRSKIGSLMYLISSRPDIVQADSSFELTAFSDANHAGCIDSCKSTFRGIQFLGDKLVSWMLKKQNRTAMSSAKAEYMVLSASCAQVMWMRTQLQDYGFNYNKILLYCDSQSGIAISCNPVQHSHGNPSRANSKQALGRKIVTILFTLTVLSALRRSGDSLNLPDHRIRRRCCSLIPAESVSSPHVHAQSTKTYEASRFKDQESSIIKANTFKVLEANEDVKESFTTDLIDLDFDDEETAEISLHAILGKSHPTTMKVHSMLNSTSFNFNRWRALNKITIADKYPILNIDEILDELYGATVVFLGHVVHSKGVSIEEENTSAVRSCIPSIVKEVRGFLRLTEYYRRFVHDYGLIARPLLALTKKDGFVWSEEALKAFNDLKQALHSTPILRLPDCYTINR</sequence>
<dbReference type="GO" id="GO:0046872">
    <property type="term" value="F:metal ion binding"/>
    <property type="evidence" value="ECO:0007669"/>
    <property type="project" value="UniProtKB-KW"/>
</dbReference>
<gene>
    <name evidence="20" type="ORF">Tci_268654</name>
</gene>
<feature type="compositionally biased region" description="Basic and acidic residues" evidence="18">
    <location>
        <begin position="726"/>
        <end position="735"/>
    </location>
</feature>
<dbReference type="GO" id="GO:0004190">
    <property type="term" value="F:aspartic-type endopeptidase activity"/>
    <property type="evidence" value="ECO:0007669"/>
    <property type="project" value="UniProtKB-KW"/>
</dbReference>
<feature type="non-terminal residue" evidence="20">
    <location>
        <position position="1821"/>
    </location>
</feature>
<dbReference type="PANTHER" id="PTHR42648">
    <property type="entry name" value="TRANSPOSASE, PUTATIVE-RELATED"/>
    <property type="match status" value="1"/>
</dbReference>
<dbReference type="Gene3D" id="3.30.420.10">
    <property type="entry name" value="Ribonuclease H-like superfamily/Ribonuclease H"/>
    <property type="match status" value="1"/>
</dbReference>
<dbReference type="InterPro" id="IPR036397">
    <property type="entry name" value="RNaseH_sf"/>
</dbReference>
<feature type="region of interest" description="Disordered" evidence="18">
    <location>
        <begin position="337"/>
        <end position="397"/>
    </location>
</feature>
<evidence type="ECO:0000256" key="15">
    <source>
        <dbReference type="ARBA" id="ARBA00023113"/>
    </source>
</evidence>
<dbReference type="GO" id="GO:0003964">
    <property type="term" value="F:RNA-directed DNA polymerase activity"/>
    <property type="evidence" value="ECO:0007669"/>
    <property type="project" value="UniProtKB-KW"/>
</dbReference>
<evidence type="ECO:0000256" key="3">
    <source>
        <dbReference type="ARBA" id="ARBA00022670"/>
    </source>
</evidence>
<protein>
    <submittedName>
        <fullName evidence="20">Retrovirus-related Pol polyprotein from transposon TNT 1-94</fullName>
    </submittedName>
</protein>
<dbReference type="InterPro" id="IPR001584">
    <property type="entry name" value="Integrase_cat-core"/>
</dbReference>
<evidence type="ECO:0000256" key="12">
    <source>
        <dbReference type="ARBA" id="ARBA00022908"/>
    </source>
</evidence>
<name>A0A699H1G6_TANCI</name>